<dbReference type="Gene3D" id="1.10.10.60">
    <property type="entry name" value="Homeodomain-like"/>
    <property type="match status" value="1"/>
</dbReference>
<keyword evidence="2 4" id="KW-0863">Zinc-finger</keyword>
<feature type="compositionally biased region" description="Polar residues" evidence="5">
    <location>
        <begin position="1151"/>
        <end position="1161"/>
    </location>
</feature>
<feature type="compositionally biased region" description="Basic and acidic residues" evidence="5">
    <location>
        <begin position="1197"/>
        <end position="1211"/>
    </location>
</feature>
<dbReference type="PROSITE" id="PS50114">
    <property type="entry name" value="GATA_ZN_FINGER_2"/>
    <property type="match status" value="1"/>
</dbReference>
<dbReference type="PANTHER" id="PTHR47672">
    <property type="entry name" value="E3 UBIQUITIN-PROTEIN LIGASE SNT2"/>
    <property type="match status" value="1"/>
</dbReference>
<evidence type="ECO:0000259" key="7">
    <source>
        <dbReference type="PROSITE" id="PS51038"/>
    </source>
</evidence>
<dbReference type="InterPro" id="IPR019787">
    <property type="entry name" value="Znf_PHD-finger"/>
</dbReference>
<proteinExistence type="predicted"/>
<evidence type="ECO:0000313" key="10">
    <source>
        <dbReference type="Proteomes" id="UP000245942"/>
    </source>
</evidence>
<evidence type="ECO:0000256" key="5">
    <source>
        <dbReference type="SAM" id="MobiDB-lite"/>
    </source>
</evidence>
<keyword evidence="1" id="KW-0479">Metal-binding</keyword>
<accession>A0A316UBJ1</accession>
<dbReference type="SMART" id="SM00401">
    <property type="entry name" value="ZnF_GATA"/>
    <property type="match status" value="1"/>
</dbReference>
<dbReference type="InterPro" id="IPR043151">
    <property type="entry name" value="BAH_sf"/>
</dbReference>
<dbReference type="InterPro" id="IPR013088">
    <property type="entry name" value="Znf_NHR/GATA"/>
</dbReference>
<dbReference type="Gene3D" id="3.30.40.10">
    <property type="entry name" value="Zinc/RING finger domain, C3HC4 (zinc finger)"/>
    <property type="match status" value="2"/>
</dbReference>
<feature type="region of interest" description="Disordered" evidence="5">
    <location>
        <begin position="260"/>
        <end position="281"/>
    </location>
</feature>
<feature type="compositionally biased region" description="Low complexity" evidence="5">
    <location>
        <begin position="1087"/>
        <end position="1106"/>
    </location>
</feature>
<gene>
    <name evidence="9" type="ORF">BCV69DRAFT_298028</name>
</gene>
<dbReference type="SMART" id="SM00717">
    <property type="entry name" value="SANT"/>
    <property type="match status" value="1"/>
</dbReference>
<feature type="domain" description="GATA-type" evidence="6">
    <location>
        <begin position="677"/>
        <end position="715"/>
    </location>
</feature>
<dbReference type="InterPro" id="IPR000679">
    <property type="entry name" value="Znf_GATA"/>
</dbReference>
<dbReference type="InterPro" id="IPR009057">
    <property type="entry name" value="Homeodomain-like_sf"/>
</dbReference>
<dbReference type="InterPro" id="IPR034732">
    <property type="entry name" value="EPHD"/>
</dbReference>
<dbReference type="GO" id="GO:0048189">
    <property type="term" value="C:Lid2 complex"/>
    <property type="evidence" value="ECO:0007669"/>
    <property type="project" value="TreeGrafter"/>
</dbReference>
<dbReference type="Proteomes" id="UP000245942">
    <property type="component" value="Unassembled WGS sequence"/>
</dbReference>
<dbReference type="RefSeq" id="XP_025348981.1">
    <property type="nucleotide sequence ID" value="XM_025494177.1"/>
</dbReference>
<dbReference type="Pfam" id="PF00628">
    <property type="entry name" value="PHD"/>
    <property type="match status" value="1"/>
</dbReference>
<dbReference type="STRING" id="1684307.A0A316UBJ1"/>
<dbReference type="OrthoDB" id="1611972at2759"/>
<keyword evidence="3" id="KW-0862">Zinc</keyword>
<feature type="region of interest" description="Disordered" evidence="5">
    <location>
        <begin position="298"/>
        <end position="338"/>
    </location>
</feature>
<dbReference type="SUPFAM" id="SSF46689">
    <property type="entry name" value="Homeodomain-like"/>
    <property type="match status" value="1"/>
</dbReference>
<dbReference type="PROSITE" id="PS51805">
    <property type="entry name" value="EPHD"/>
    <property type="match status" value="1"/>
</dbReference>
<dbReference type="CDD" id="cd15571">
    <property type="entry name" value="ePHD"/>
    <property type="match status" value="1"/>
</dbReference>
<protein>
    <recommendedName>
        <fullName evidence="11">PHD-type domain-containing protein</fullName>
    </recommendedName>
</protein>
<dbReference type="GO" id="GO:0008270">
    <property type="term" value="F:zinc ion binding"/>
    <property type="evidence" value="ECO:0007669"/>
    <property type="project" value="UniProtKB-KW"/>
</dbReference>
<evidence type="ECO:0000259" key="6">
    <source>
        <dbReference type="PROSITE" id="PS50114"/>
    </source>
</evidence>
<feature type="compositionally biased region" description="Basic residues" evidence="5">
    <location>
        <begin position="435"/>
        <end position="445"/>
    </location>
</feature>
<dbReference type="InterPro" id="IPR001965">
    <property type="entry name" value="Znf_PHD"/>
</dbReference>
<dbReference type="InterPro" id="IPR001025">
    <property type="entry name" value="BAH_dom"/>
</dbReference>
<evidence type="ECO:0008006" key="11">
    <source>
        <dbReference type="Google" id="ProtNLM"/>
    </source>
</evidence>
<evidence type="ECO:0000256" key="2">
    <source>
        <dbReference type="ARBA" id="ARBA00022771"/>
    </source>
</evidence>
<dbReference type="SMART" id="SM00439">
    <property type="entry name" value="BAH"/>
    <property type="match status" value="1"/>
</dbReference>
<dbReference type="InterPro" id="IPR011011">
    <property type="entry name" value="Znf_FYVE_PHD"/>
</dbReference>
<evidence type="ECO:0000259" key="8">
    <source>
        <dbReference type="PROSITE" id="PS51805"/>
    </source>
</evidence>
<dbReference type="InterPro" id="IPR013083">
    <property type="entry name" value="Znf_RING/FYVE/PHD"/>
</dbReference>
<feature type="domain" description="PHD-type" evidence="8">
    <location>
        <begin position="853"/>
        <end position="1026"/>
    </location>
</feature>
<feature type="domain" description="BAH" evidence="7">
    <location>
        <begin position="34"/>
        <end position="167"/>
    </location>
</feature>
<name>A0A316UBJ1_9BASI</name>
<dbReference type="PANTHER" id="PTHR47672:SF1">
    <property type="entry name" value="E3 UBIQUITIN-PROTEIN LIGASE SNT2"/>
    <property type="match status" value="1"/>
</dbReference>
<dbReference type="SMART" id="SM00249">
    <property type="entry name" value="PHD"/>
    <property type="match status" value="2"/>
</dbReference>
<dbReference type="Gene3D" id="2.30.30.490">
    <property type="match status" value="1"/>
</dbReference>
<dbReference type="SUPFAM" id="SSF57903">
    <property type="entry name" value="FYVE/PHD zinc finger"/>
    <property type="match status" value="1"/>
</dbReference>
<feature type="region of interest" description="Disordered" evidence="5">
    <location>
        <begin position="1142"/>
        <end position="1211"/>
    </location>
</feature>
<dbReference type="Gene3D" id="3.30.50.10">
    <property type="entry name" value="Erythroid Transcription Factor GATA-1, subunit A"/>
    <property type="match status" value="1"/>
</dbReference>
<feature type="region of interest" description="Disordered" evidence="5">
    <location>
        <begin position="1078"/>
        <end position="1106"/>
    </location>
</feature>
<dbReference type="CDD" id="cd00202">
    <property type="entry name" value="ZnF_GATA"/>
    <property type="match status" value="1"/>
</dbReference>
<dbReference type="GO" id="GO:0003682">
    <property type="term" value="F:chromatin binding"/>
    <property type="evidence" value="ECO:0007669"/>
    <property type="project" value="InterPro"/>
</dbReference>
<dbReference type="InterPro" id="IPR001005">
    <property type="entry name" value="SANT/Myb"/>
</dbReference>
<dbReference type="PROSITE" id="PS51038">
    <property type="entry name" value="BAH"/>
    <property type="match status" value="1"/>
</dbReference>
<dbReference type="GO" id="GO:0043565">
    <property type="term" value="F:sequence-specific DNA binding"/>
    <property type="evidence" value="ECO:0007669"/>
    <property type="project" value="InterPro"/>
</dbReference>
<dbReference type="GO" id="GO:0004842">
    <property type="term" value="F:ubiquitin-protein transferase activity"/>
    <property type="evidence" value="ECO:0007669"/>
    <property type="project" value="TreeGrafter"/>
</dbReference>
<dbReference type="EMBL" id="KZ819324">
    <property type="protein sequence ID" value="PWN21821.1"/>
    <property type="molecule type" value="Genomic_DNA"/>
</dbReference>
<dbReference type="Pfam" id="PF01426">
    <property type="entry name" value="BAH"/>
    <property type="match status" value="1"/>
</dbReference>
<sequence length="1301" mass="139447">MALVPAGSGAGHHGGAVKRLQPGQVTRVAIRDGKTISINDYIYVTTAWAPGAGEPYLIARVMEFVTTASSRNGSASLTNNSGTLQVRANYFLRMRDISHRISSDSRLLVATMHCDLLALDNVRGLCEVRHRELIGEAPEVGAWKKRDDHFYYHQFFDRYAHRFYDVVPTWKLQNAPAEVLSLLRKRYSFILAEPGVSADLCDALRGCVICHQWASGPESPAKGYGWTCAPCYRRHEQTVALESGGLPASLSSSSSASAAAIEPAATGTDANGAPLPAASSLPEDSTVLNQQYIKARLAATGSRGGRPRNSGARRGLDSDSSFANTPEGSPAPEKTLDDVRGVRCTNGWNYRYFGQHTDALDVLDPHDSIYPRATTRHGSKFQTEVPTWEQQQEMGLGVPLRVEEGGSVVNANSIANGATGSDGVASSSSISVAVKKPRGRPKKSVIRGAGGVDRGTPQGGTPVPPAVTVAEGALASERGSATPAPVATLTPVREFERGTDESIDVICNLCHLSPKNDPQNKLQLFEAYMASAAFHFKPLPPYNVDFMDRAVQVYSNPQIEPIAALSEVSTSSAEDFRIVHWTQKERKAFDAAVRELGLEMRQIKRLIPTKKPSDIVRYYATWKNERMKEAHEAEKLAIEKAKGKGKMPTEADAEAPASTRAVSPALSLFDEKAMKEAPTNISCKMCSTHESPFWYKGPYAWPNRFLCSYCGLYWRKYAAEASHTDLIATNPRKHPSSSSAEAPAGLGVAPPVKVAKLRQGDSARSAAAGRSLSGAASAETSSPAAVPVAIAKLDPIRCVMCRRLEPKKKLQQCRQCSLSVHQGCFGLTDAEVAAEVWTCEPCTNEKTLGAGLVPKCVLCPLSDGSMTAAAQRARSGALTNGNGAKSATNGNAPAGSAAAGAAAEALNALDAFKPTECNNWAHLICAAWMPDVVFTDAERMKLVEGAGHLPLWRYSAICEICNTGGTSEAIATSSPHGACLQCSDASCRHTFHVSCAFQNSGYSLGFEINPVKISRRDAVSIATFKTETGHWTALAYCKAHRDTIKDKATYDFSEVDPKTGATALQTYVKSHKSIFSSTASGQSNGDASSVSAAASTTGSTVSPSTSVDQTYALLRRAKRFDVVLSEVSNWTIEARIRAASGELGMSPTPAPQQQQHRSTPAASLPKTEGASQSLLPFNGRSHVNGGSNGSSAKPARRPMEREAMPHPESAVRKTVGMEDVVECLACGTRLSPFWWPLPRNASVPDMPGPGTQEGQEGCRVYTAGEGAVCCNICRGPTFAHIEREEREKQEKQEKQEKATVA</sequence>
<dbReference type="SUPFAM" id="SSF57716">
    <property type="entry name" value="Glucocorticoid receptor-like (DNA-binding domain)"/>
    <property type="match status" value="1"/>
</dbReference>
<reference evidence="9 10" key="1">
    <citation type="journal article" date="2018" name="Mol. Biol. Evol.">
        <title>Broad Genomic Sampling Reveals a Smut Pathogenic Ancestry of the Fungal Clade Ustilaginomycotina.</title>
        <authorList>
            <person name="Kijpornyongpan T."/>
            <person name="Mondo S.J."/>
            <person name="Barry K."/>
            <person name="Sandor L."/>
            <person name="Lee J."/>
            <person name="Lipzen A."/>
            <person name="Pangilinan J."/>
            <person name="LaButti K."/>
            <person name="Hainaut M."/>
            <person name="Henrissat B."/>
            <person name="Grigoriev I.V."/>
            <person name="Spatafora J.W."/>
            <person name="Aime M.C."/>
        </authorList>
    </citation>
    <scope>NUCLEOTIDE SEQUENCE [LARGE SCALE GENOMIC DNA]</scope>
    <source>
        <strain evidence="9 10">MCA 4718</strain>
    </source>
</reference>
<dbReference type="GO" id="GO:0036205">
    <property type="term" value="P:histone catabolic process"/>
    <property type="evidence" value="ECO:0007669"/>
    <property type="project" value="TreeGrafter"/>
</dbReference>
<dbReference type="InterPro" id="IPR029617">
    <property type="entry name" value="Snt2"/>
</dbReference>
<dbReference type="Pfam" id="PF13832">
    <property type="entry name" value="zf-HC5HC2H_2"/>
    <property type="match status" value="1"/>
</dbReference>
<feature type="region of interest" description="Disordered" evidence="5">
    <location>
        <begin position="430"/>
        <end position="463"/>
    </location>
</feature>
<evidence type="ECO:0000256" key="1">
    <source>
        <dbReference type="ARBA" id="ARBA00022723"/>
    </source>
</evidence>
<feature type="compositionally biased region" description="Polar residues" evidence="5">
    <location>
        <begin position="318"/>
        <end position="327"/>
    </location>
</feature>
<organism evidence="9 10">
    <name type="scientific">Pseudomicrostroma glucosiphilum</name>
    <dbReference type="NCBI Taxonomy" id="1684307"/>
    <lineage>
        <taxon>Eukaryota</taxon>
        <taxon>Fungi</taxon>
        <taxon>Dikarya</taxon>
        <taxon>Basidiomycota</taxon>
        <taxon>Ustilaginomycotina</taxon>
        <taxon>Exobasidiomycetes</taxon>
        <taxon>Microstromatales</taxon>
        <taxon>Microstromatales incertae sedis</taxon>
        <taxon>Pseudomicrostroma</taxon>
    </lineage>
</organism>
<keyword evidence="10" id="KW-1185">Reference proteome</keyword>
<evidence type="ECO:0000313" key="9">
    <source>
        <dbReference type="EMBL" id="PWN21821.1"/>
    </source>
</evidence>
<evidence type="ECO:0000256" key="4">
    <source>
        <dbReference type="PROSITE-ProRule" id="PRU00094"/>
    </source>
</evidence>
<dbReference type="GO" id="GO:0006355">
    <property type="term" value="P:regulation of DNA-templated transcription"/>
    <property type="evidence" value="ECO:0007669"/>
    <property type="project" value="InterPro"/>
</dbReference>
<evidence type="ECO:0000256" key="3">
    <source>
        <dbReference type="ARBA" id="ARBA00022833"/>
    </source>
</evidence>
<dbReference type="GeneID" id="37015911"/>